<dbReference type="EMBL" id="OX597823">
    <property type="protein sequence ID" value="CAI9729255.1"/>
    <property type="molecule type" value="Genomic_DNA"/>
</dbReference>
<reference evidence="2" key="1">
    <citation type="submission" date="2023-08" db="EMBL/GenBank/DDBJ databases">
        <authorList>
            <person name="Alioto T."/>
            <person name="Alioto T."/>
            <person name="Gomez Garrido J."/>
        </authorList>
    </citation>
    <scope>NUCLEOTIDE SEQUENCE</scope>
</reference>
<feature type="compositionally biased region" description="Basic and acidic residues" evidence="1">
    <location>
        <begin position="7"/>
        <end position="41"/>
    </location>
</feature>
<evidence type="ECO:0000313" key="3">
    <source>
        <dbReference type="Proteomes" id="UP001162480"/>
    </source>
</evidence>
<name>A0AA36B7F6_OCTVU</name>
<gene>
    <name evidence="2" type="ORF">OCTVUL_1B023284</name>
</gene>
<evidence type="ECO:0000256" key="1">
    <source>
        <dbReference type="SAM" id="MobiDB-lite"/>
    </source>
</evidence>
<proteinExistence type="predicted"/>
<evidence type="ECO:0000313" key="2">
    <source>
        <dbReference type="EMBL" id="CAI9729255.1"/>
    </source>
</evidence>
<organism evidence="2 3">
    <name type="scientific">Octopus vulgaris</name>
    <name type="common">Common octopus</name>
    <dbReference type="NCBI Taxonomy" id="6645"/>
    <lineage>
        <taxon>Eukaryota</taxon>
        <taxon>Metazoa</taxon>
        <taxon>Spiralia</taxon>
        <taxon>Lophotrochozoa</taxon>
        <taxon>Mollusca</taxon>
        <taxon>Cephalopoda</taxon>
        <taxon>Coleoidea</taxon>
        <taxon>Octopodiformes</taxon>
        <taxon>Octopoda</taxon>
        <taxon>Incirrata</taxon>
        <taxon>Octopodidae</taxon>
        <taxon>Octopus</taxon>
    </lineage>
</organism>
<feature type="region of interest" description="Disordered" evidence="1">
    <location>
        <begin position="1"/>
        <end position="41"/>
    </location>
</feature>
<protein>
    <submittedName>
        <fullName evidence="2">Uncharacterized protein</fullName>
    </submittedName>
</protein>
<sequence>MGYKGWSELKTERWERKAERERSRQEERGNGDGAVKDEEYERYTVNPDTVNQSRFASVICRSKGKKIRFLILTDIIYHRIKLLHFH</sequence>
<keyword evidence="3" id="KW-1185">Reference proteome</keyword>
<dbReference type="AlphaFoldDB" id="A0AA36B7F6"/>
<accession>A0AA36B7F6</accession>
<dbReference type="Proteomes" id="UP001162480">
    <property type="component" value="Chromosome 10"/>
</dbReference>